<dbReference type="InterPro" id="IPR029063">
    <property type="entry name" value="SAM-dependent_MTases_sf"/>
</dbReference>
<sequence length="274" mass="30321">MAKARKDLILDVISSLSSAMVAPDIGNIEGNRRVWDAYAKDWSPTADFVTSMSPQFSHPLDVLGDEWSTPADLTHVLSTFVFPYLSQSTQVHVGEIGSGGGRVARLVASHPAVSRYVCMDISSEMLEHARKTLASVPHIDYCLLPQTSPDASSLDFVIVFDVMVHMDLHTIYQTLQQVFRLLRPGGHCFFSTANLTAPDGWARFQKQAKFSIGGFYFTCPQLIDFVLAQCGFEIVQRGAPSPTNMYLNRDYLLVVQKPHVHAATTLASRSPNEQ</sequence>
<evidence type="ECO:0000313" key="3">
    <source>
        <dbReference type="EMBL" id="VFT91420.1"/>
    </source>
</evidence>
<dbReference type="Proteomes" id="UP000332933">
    <property type="component" value="Unassembled WGS sequence"/>
</dbReference>
<reference evidence="2" key="2">
    <citation type="submission" date="2019-06" db="EMBL/GenBank/DDBJ databases">
        <title>Genomics analysis of Aphanomyces spp. identifies a new class of oomycete effector associated with host adaptation.</title>
        <authorList>
            <person name="Gaulin E."/>
        </authorList>
    </citation>
    <scope>NUCLEOTIDE SEQUENCE</scope>
    <source>
        <strain evidence="2">CBS 578.67</strain>
    </source>
</reference>
<reference evidence="3 4" key="1">
    <citation type="submission" date="2019-03" db="EMBL/GenBank/DDBJ databases">
        <authorList>
            <person name="Gaulin E."/>
            <person name="Dumas B."/>
        </authorList>
    </citation>
    <scope>NUCLEOTIDE SEQUENCE [LARGE SCALE GENOMIC DNA]</scope>
    <source>
        <strain evidence="3">CBS 568.67</strain>
    </source>
</reference>
<evidence type="ECO:0000259" key="1">
    <source>
        <dbReference type="Pfam" id="PF08242"/>
    </source>
</evidence>
<evidence type="ECO:0000313" key="4">
    <source>
        <dbReference type="Proteomes" id="UP000332933"/>
    </source>
</evidence>
<protein>
    <submittedName>
        <fullName evidence="3">Aste57867_14601 protein</fullName>
    </submittedName>
</protein>
<dbReference type="PANTHER" id="PTHR43861:SF1">
    <property type="entry name" value="TRANS-ACONITATE 2-METHYLTRANSFERASE"/>
    <property type="match status" value="1"/>
</dbReference>
<organism evidence="3 4">
    <name type="scientific">Aphanomyces stellatus</name>
    <dbReference type="NCBI Taxonomy" id="120398"/>
    <lineage>
        <taxon>Eukaryota</taxon>
        <taxon>Sar</taxon>
        <taxon>Stramenopiles</taxon>
        <taxon>Oomycota</taxon>
        <taxon>Saprolegniomycetes</taxon>
        <taxon>Saprolegniales</taxon>
        <taxon>Verrucalvaceae</taxon>
        <taxon>Aphanomyces</taxon>
    </lineage>
</organism>
<proteinExistence type="predicted"/>
<dbReference type="OrthoDB" id="416496at2759"/>
<dbReference type="EMBL" id="CAADRA010005584">
    <property type="protein sequence ID" value="VFT91420.1"/>
    <property type="molecule type" value="Genomic_DNA"/>
</dbReference>
<accession>A0A485L136</accession>
<dbReference type="EMBL" id="VJMH01005563">
    <property type="protein sequence ID" value="KAF0694519.1"/>
    <property type="molecule type" value="Genomic_DNA"/>
</dbReference>
<dbReference type="CDD" id="cd02440">
    <property type="entry name" value="AdoMet_MTases"/>
    <property type="match status" value="1"/>
</dbReference>
<dbReference type="PANTHER" id="PTHR43861">
    <property type="entry name" value="TRANS-ACONITATE 2-METHYLTRANSFERASE-RELATED"/>
    <property type="match status" value="1"/>
</dbReference>
<gene>
    <name evidence="3" type="primary">Aste57867_14601</name>
    <name evidence="2" type="ORF">As57867_014547</name>
    <name evidence="3" type="ORF">ASTE57867_14601</name>
</gene>
<dbReference type="Pfam" id="PF08242">
    <property type="entry name" value="Methyltransf_12"/>
    <property type="match status" value="1"/>
</dbReference>
<keyword evidence="4" id="KW-1185">Reference proteome</keyword>
<dbReference type="AlphaFoldDB" id="A0A485L136"/>
<feature type="domain" description="Methyltransferase type 12" evidence="1">
    <location>
        <begin position="95"/>
        <end position="188"/>
    </location>
</feature>
<dbReference type="InterPro" id="IPR013217">
    <property type="entry name" value="Methyltransf_12"/>
</dbReference>
<dbReference type="SUPFAM" id="SSF53335">
    <property type="entry name" value="S-adenosyl-L-methionine-dependent methyltransferases"/>
    <property type="match status" value="1"/>
</dbReference>
<name>A0A485L136_9STRA</name>
<dbReference type="Gene3D" id="3.40.50.150">
    <property type="entry name" value="Vaccinia Virus protein VP39"/>
    <property type="match status" value="1"/>
</dbReference>
<evidence type="ECO:0000313" key="2">
    <source>
        <dbReference type="EMBL" id="KAF0694519.1"/>
    </source>
</evidence>